<sequence>MGSSVLPGIIVHLQEYNEISNVFEVPLAAVKEYSDLEALALSEFGKPESEYDVHFHLRGSTCITGVRGMIPKHWTEGFFFSEAYLEQNAVLTVSAHFVAKTIGGRGGETTYVKRENHMNAFHITDDDQYSPHGILLQGASGVKSNALGQSYRPLRQITGNKRKRYDDDMIVVGNMGFTRNQMTRKAPVFDEAIHQRLPSTATPDTWQNEYDYLMDHPVEEPDLEGCYRHNWAELGRDVQRRITQARLMQGQYGIDAPNPCKTCKRLGLQCRVYHPDIYADLGFKAKFNNCYTYANMVAMISAMPSL</sequence>
<dbReference type="EMBL" id="JAGMWT010000005">
    <property type="protein sequence ID" value="KAH7128238.1"/>
    <property type="molecule type" value="Genomic_DNA"/>
</dbReference>
<protein>
    <submittedName>
        <fullName evidence="1">Uncharacterized protein</fullName>
    </submittedName>
</protein>
<dbReference type="OrthoDB" id="3794887at2759"/>
<evidence type="ECO:0000313" key="2">
    <source>
        <dbReference type="Proteomes" id="UP000700596"/>
    </source>
</evidence>
<organism evidence="1 2">
    <name type="scientific">Dendryphion nanum</name>
    <dbReference type="NCBI Taxonomy" id="256645"/>
    <lineage>
        <taxon>Eukaryota</taxon>
        <taxon>Fungi</taxon>
        <taxon>Dikarya</taxon>
        <taxon>Ascomycota</taxon>
        <taxon>Pezizomycotina</taxon>
        <taxon>Dothideomycetes</taxon>
        <taxon>Pleosporomycetidae</taxon>
        <taxon>Pleosporales</taxon>
        <taxon>Torulaceae</taxon>
        <taxon>Dendryphion</taxon>
    </lineage>
</organism>
<gene>
    <name evidence="1" type="ORF">B0J11DRAFT_504722</name>
</gene>
<comment type="caution">
    <text evidence="1">The sequence shown here is derived from an EMBL/GenBank/DDBJ whole genome shotgun (WGS) entry which is preliminary data.</text>
</comment>
<proteinExistence type="predicted"/>
<dbReference type="AlphaFoldDB" id="A0A9P9IMR5"/>
<accession>A0A9P9IMR5</accession>
<evidence type="ECO:0000313" key="1">
    <source>
        <dbReference type="EMBL" id="KAH7128238.1"/>
    </source>
</evidence>
<keyword evidence="2" id="KW-1185">Reference proteome</keyword>
<name>A0A9P9IMR5_9PLEO</name>
<reference evidence="1" key="1">
    <citation type="journal article" date="2021" name="Nat. Commun.">
        <title>Genetic determinants of endophytism in the Arabidopsis root mycobiome.</title>
        <authorList>
            <person name="Mesny F."/>
            <person name="Miyauchi S."/>
            <person name="Thiergart T."/>
            <person name="Pickel B."/>
            <person name="Atanasova L."/>
            <person name="Karlsson M."/>
            <person name="Huettel B."/>
            <person name="Barry K.W."/>
            <person name="Haridas S."/>
            <person name="Chen C."/>
            <person name="Bauer D."/>
            <person name="Andreopoulos W."/>
            <person name="Pangilinan J."/>
            <person name="LaButti K."/>
            <person name="Riley R."/>
            <person name="Lipzen A."/>
            <person name="Clum A."/>
            <person name="Drula E."/>
            <person name="Henrissat B."/>
            <person name="Kohler A."/>
            <person name="Grigoriev I.V."/>
            <person name="Martin F.M."/>
            <person name="Hacquard S."/>
        </authorList>
    </citation>
    <scope>NUCLEOTIDE SEQUENCE</scope>
    <source>
        <strain evidence="1">MPI-CAGE-CH-0243</strain>
    </source>
</reference>
<dbReference type="Proteomes" id="UP000700596">
    <property type="component" value="Unassembled WGS sequence"/>
</dbReference>